<name>A0A292PTU6_9PEZI</name>
<reference evidence="1" key="1">
    <citation type="submission" date="2015-10" db="EMBL/GenBank/DDBJ databases">
        <authorList>
            <person name="Regsiter A."/>
            <person name="william w."/>
        </authorList>
    </citation>
    <scope>NUCLEOTIDE SEQUENCE</scope>
    <source>
        <strain evidence="1">Montdore</strain>
    </source>
</reference>
<organism evidence="1 2">
    <name type="scientific">Tuber aestivum</name>
    <name type="common">summer truffle</name>
    <dbReference type="NCBI Taxonomy" id="59557"/>
    <lineage>
        <taxon>Eukaryota</taxon>
        <taxon>Fungi</taxon>
        <taxon>Dikarya</taxon>
        <taxon>Ascomycota</taxon>
        <taxon>Pezizomycotina</taxon>
        <taxon>Pezizomycetes</taxon>
        <taxon>Pezizales</taxon>
        <taxon>Tuberaceae</taxon>
        <taxon>Tuber</taxon>
    </lineage>
</organism>
<dbReference type="EMBL" id="LN891036">
    <property type="protein sequence ID" value="CUS10969.1"/>
    <property type="molecule type" value="Genomic_DNA"/>
</dbReference>
<keyword evidence="2" id="KW-1185">Reference proteome</keyword>
<protein>
    <submittedName>
        <fullName evidence="1">Uncharacterized protein</fullName>
    </submittedName>
</protein>
<proteinExistence type="predicted"/>
<evidence type="ECO:0000313" key="1">
    <source>
        <dbReference type="EMBL" id="CUS10969.1"/>
    </source>
</evidence>
<evidence type="ECO:0000313" key="2">
    <source>
        <dbReference type="Proteomes" id="UP001412239"/>
    </source>
</evidence>
<accession>A0A292PTU6</accession>
<dbReference type="AlphaFoldDB" id="A0A292PTU6"/>
<dbReference type="Proteomes" id="UP001412239">
    <property type="component" value="Unassembled WGS sequence"/>
</dbReference>
<gene>
    <name evidence="1" type="ORF">GSTUAT00005000001</name>
</gene>
<sequence>MFLCRSNQSRDLDVKTQASGQQFGGSTFKIKYSNVIIKWYSNLSPPQQDIQIAKLPLKPRVKLNMGVGAPVRILIPNRRQPLQLKGVGHAREWGLQSRPFENGCANQSPDGKVRLPQFVVCASSEDDLAYRRPELLCFTTNLTQPDQYSGNHHLPIAIFPATPAIPHSSPIPPITGAVVSSMCARLISSSVALPQPMSI</sequence>